<dbReference type="AlphaFoldDB" id="A0A094YPS8"/>
<dbReference type="InterPro" id="IPR025332">
    <property type="entry name" value="DUF4238"/>
</dbReference>
<name>A0A094YPS8_9PROT</name>
<evidence type="ECO:0008006" key="3">
    <source>
        <dbReference type="Google" id="ProtNLM"/>
    </source>
</evidence>
<reference evidence="1 2" key="1">
    <citation type="submission" date="2014-06" db="EMBL/GenBank/DDBJ databases">
        <title>Functional and comparative genomic analyses of the Drosophila gut microbiota identify candidate symbiosis factors.</title>
        <authorList>
            <person name="Newell P.D."/>
            <person name="Chaston J.M."/>
            <person name="Douglas A.E."/>
        </authorList>
    </citation>
    <scope>NUCLEOTIDE SEQUENCE [LARGE SCALE GENOMIC DNA]</scope>
    <source>
        <strain evidence="1 2">DmCS_006</strain>
    </source>
</reference>
<gene>
    <name evidence="1" type="ORF">AtDm6_1652</name>
</gene>
<evidence type="ECO:0000313" key="1">
    <source>
        <dbReference type="EMBL" id="KGB23377.1"/>
    </source>
</evidence>
<sequence>MHLYTRSGSSLWAWKGISNPMPQNKSHHFVPQFLLRFFSVNGSSVGLYNLRSGRIVTGASLKHQACRDWFYGRDGKAEHVLGQIEGGASSVLRRMIATGLPPTRYSDDHRVLATFLLIQSARTAQAAAAANEMASKVGKLMLRYTLTEPELLAVLDDLTIELTEPAAQALRPALLETPVILDLKIKLLHNVSSTPFVLGDHPAVKHNGLYSGADVSVLGVANLGLQFVMPISPEYAVVLYDEKAYSLGNPASNVVKLSSASIVMALNEFQWANALDNIYFRPGDDPPRWTPDHDRLAELRGNEQVSVLEDEVRLEGTKRAKVINVQTQRPSRALKMPLFRNRMSPPPLVNVGRLPLRDPDWALHVHRMTAALNAGVIPQEEFHVRTMPPQFLRRILRERAGTNAATTG</sequence>
<proteinExistence type="predicted"/>
<organism evidence="1 2">
    <name type="scientific">Acetobacter tropicalis</name>
    <dbReference type="NCBI Taxonomy" id="104102"/>
    <lineage>
        <taxon>Bacteria</taxon>
        <taxon>Pseudomonadati</taxon>
        <taxon>Pseudomonadota</taxon>
        <taxon>Alphaproteobacteria</taxon>
        <taxon>Acetobacterales</taxon>
        <taxon>Acetobacteraceae</taxon>
        <taxon>Acetobacter</taxon>
    </lineage>
</organism>
<evidence type="ECO:0000313" key="2">
    <source>
        <dbReference type="Proteomes" id="UP000029448"/>
    </source>
</evidence>
<keyword evidence="2" id="KW-1185">Reference proteome</keyword>
<dbReference type="EMBL" id="JOKM01000061">
    <property type="protein sequence ID" value="KGB23377.1"/>
    <property type="molecule type" value="Genomic_DNA"/>
</dbReference>
<dbReference type="Pfam" id="PF14022">
    <property type="entry name" value="DUF4238"/>
    <property type="match status" value="1"/>
</dbReference>
<accession>A0A094YPS8</accession>
<dbReference type="Proteomes" id="UP000029448">
    <property type="component" value="Unassembled WGS sequence"/>
</dbReference>
<comment type="caution">
    <text evidence="1">The sequence shown here is derived from an EMBL/GenBank/DDBJ whole genome shotgun (WGS) entry which is preliminary data.</text>
</comment>
<protein>
    <recommendedName>
        <fullName evidence="3">DUF4238 domain-containing protein</fullName>
    </recommendedName>
</protein>
<dbReference type="PATRIC" id="fig|104102.7.peg.1634"/>